<comment type="caution">
    <text evidence="1">The sequence shown here is derived from an EMBL/GenBank/DDBJ whole genome shotgun (WGS) entry which is preliminary data.</text>
</comment>
<gene>
    <name evidence="1" type="ORF">HOLleu_26140</name>
</gene>
<keyword evidence="2" id="KW-1185">Reference proteome</keyword>
<accession>A0A9Q1H4W2</accession>
<evidence type="ECO:0000313" key="2">
    <source>
        <dbReference type="Proteomes" id="UP001152320"/>
    </source>
</evidence>
<dbReference type="EMBL" id="JAIZAY010000012">
    <property type="protein sequence ID" value="KAJ8032580.1"/>
    <property type="molecule type" value="Genomic_DNA"/>
</dbReference>
<name>A0A9Q1H4W2_HOLLE</name>
<dbReference type="Proteomes" id="UP001152320">
    <property type="component" value="Chromosome 12"/>
</dbReference>
<evidence type="ECO:0000313" key="1">
    <source>
        <dbReference type="EMBL" id="KAJ8032580.1"/>
    </source>
</evidence>
<dbReference type="OrthoDB" id="10067251at2759"/>
<sequence length="128" mass="14532">MPPCLDRLSLRESIATFERNLRLAEFFYSDGDSDKAFDNSVAKFREKSTWSPPPNRDKFPDAYISVITDEIMNAPEQRAFSNLSVDERAAHCNIVIREADKGSAVVVMNRELYIKEGIGNLMTPRCVN</sequence>
<organism evidence="1 2">
    <name type="scientific">Holothuria leucospilota</name>
    <name type="common">Black long sea cucumber</name>
    <name type="synonym">Mertensiothuria leucospilota</name>
    <dbReference type="NCBI Taxonomy" id="206669"/>
    <lineage>
        <taxon>Eukaryota</taxon>
        <taxon>Metazoa</taxon>
        <taxon>Echinodermata</taxon>
        <taxon>Eleutherozoa</taxon>
        <taxon>Echinozoa</taxon>
        <taxon>Holothuroidea</taxon>
        <taxon>Aspidochirotacea</taxon>
        <taxon>Aspidochirotida</taxon>
        <taxon>Holothuriidae</taxon>
        <taxon>Holothuria</taxon>
    </lineage>
</organism>
<reference evidence="1" key="1">
    <citation type="submission" date="2021-10" db="EMBL/GenBank/DDBJ databases">
        <title>Tropical sea cucumber genome reveals ecological adaptation and Cuvierian tubules defense mechanism.</title>
        <authorList>
            <person name="Chen T."/>
        </authorList>
    </citation>
    <scope>NUCLEOTIDE SEQUENCE</scope>
    <source>
        <strain evidence="1">Nanhai2018</strain>
        <tissue evidence="1">Muscle</tissue>
    </source>
</reference>
<proteinExistence type="predicted"/>
<protein>
    <submittedName>
        <fullName evidence="1">Uncharacterized protein</fullName>
    </submittedName>
</protein>
<dbReference type="AlphaFoldDB" id="A0A9Q1H4W2"/>